<evidence type="ECO:0000313" key="1">
    <source>
        <dbReference type="EMBL" id="SMO54449.1"/>
    </source>
</evidence>
<dbReference type="SUPFAM" id="SSF52540">
    <property type="entry name" value="P-loop containing nucleoside triphosphate hydrolases"/>
    <property type="match status" value="1"/>
</dbReference>
<protein>
    <submittedName>
        <fullName evidence="1">Nucleoside-triphosphatase THEP1</fullName>
    </submittedName>
</protein>
<dbReference type="Proteomes" id="UP000319040">
    <property type="component" value="Unassembled WGS sequence"/>
</dbReference>
<accession>A0A521C4W8</accession>
<dbReference type="OrthoDB" id="9810761at2"/>
<organism evidence="1 2">
    <name type="scientific">Saccharicrinis carchari</name>
    <dbReference type="NCBI Taxonomy" id="1168039"/>
    <lineage>
        <taxon>Bacteria</taxon>
        <taxon>Pseudomonadati</taxon>
        <taxon>Bacteroidota</taxon>
        <taxon>Bacteroidia</taxon>
        <taxon>Marinilabiliales</taxon>
        <taxon>Marinilabiliaceae</taxon>
        <taxon>Saccharicrinis</taxon>
    </lineage>
</organism>
<dbReference type="EMBL" id="FXTB01000002">
    <property type="protein sequence ID" value="SMO54449.1"/>
    <property type="molecule type" value="Genomic_DNA"/>
</dbReference>
<reference evidence="1 2" key="1">
    <citation type="submission" date="2017-05" db="EMBL/GenBank/DDBJ databases">
        <authorList>
            <person name="Varghese N."/>
            <person name="Submissions S."/>
        </authorList>
    </citation>
    <scope>NUCLEOTIDE SEQUENCE [LARGE SCALE GENOMIC DNA]</scope>
    <source>
        <strain evidence="1 2">DSM 27040</strain>
    </source>
</reference>
<dbReference type="GO" id="GO:0017111">
    <property type="term" value="F:ribonucleoside triphosphate phosphatase activity"/>
    <property type="evidence" value="ECO:0007669"/>
    <property type="project" value="InterPro"/>
</dbReference>
<dbReference type="RefSeq" id="WP_142532689.1">
    <property type="nucleotide sequence ID" value="NZ_FXTB01000002.1"/>
</dbReference>
<gene>
    <name evidence="1" type="ORF">SAMN06265379_102404</name>
</gene>
<name>A0A521C4W8_SACCC</name>
<sequence>MKPIFIIAGEKGSGKTSFLLQLINLLETKRRIVAGFVSAHDLKSDIYSIKNIQTHQKVNLMERVDSFHQRPHHFKLFTNAVEVGNNWINTLLKTPPHIGIIDEIGSYELMEELWAKSFTQLIKSPLPIIFTCKKKHLKAILEKWNIEPKAVFYPHDFNDPLKAFKQIDGLW</sequence>
<keyword evidence="2" id="KW-1185">Reference proteome</keyword>
<dbReference type="AlphaFoldDB" id="A0A521C4W8"/>
<dbReference type="InterPro" id="IPR027417">
    <property type="entry name" value="P-loop_NTPase"/>
</dbReference>
<evidence type="ECO:0000313" key="2">
    <source>
        <dbReference type="Proteomes" id="UP000319040"/>
    </source>
</evidence>
<proteinExistence type="predicted"/>
<dbReference type="InterPro" id="IPR004948">
    <property type="entry name" value="Nuc-triphosphatase_THEP1"/>
</dbReference>
<dbReference type="Gene3D" id="3.40.50.300">
    <property type="entry name" value="P-loop containing nucleotide triphosphate hydrolases"/>
    <property type="match status" value="1"/>
</dbReference>
<dbReference type="Pfam" id="PF03266">
    <property type="entry name" value="NTPase_1"/>
    <property type="match status" value="1"/>
</dbReference>